<protein>
    <submittedName>
        <fullName evidence="2">Phosphopantetheine-binding protein</fullName>
    </submittedName>
</protein>
<dbReference type="Gene3D" id="1.10.1200.10">
    <property type="entry name" value="ACP-like"/>
    <property type="match status" value="1"/>
</dbReference>
<keyword evidence="3" id="KW-1185">Reference proteome</keyword>
<sequence>MFEQITTLIAEIKKDPSLKETITLESHLIEDVGLDSLDIIDFLLQLEVEFDLRLDFDQLDFSIMQSTQALMTFIAQQQCEVAADEH</sequence>
<dbReference type="Pfam" id="PF00550">
    <property type="entry name" value="PP-binding"/>
    <property type="match status" value="1"/>
</dbReference>
<gene>
    <name evidence="2" type="ORF">NNL38_11345</name>
</gene>
<proteinExistence type="predicted"/>
<dbReference type="SUPFAM" id="SSF47336">
    <property type="entry name" value="ACP-like"/>
    <property type="match status" value="1"/>
</dbReference>
<dbReference type="InterPro" id="IPR009081">
    <property type="entry name" value="PP-bd_ACP"/>
</dbReference>
<dbReference type="Proteomes" id="UP001057998">
    <property type="component" value="Chromosome 1"/>
</dbReference>
<name>A0ABY5GCK8_9GAMM</name>
<evidence type="ECO:0000259" key="1">
    <source>
        <dbReference type="PROSITE" id="PS50075"/>
    </source>
</evidence>
<evidence type="ECO:0000313" key="2">
    <source>
        <dbReference type="EMBL" id="UTV26940.1"/>
    </source>
</evidence>
<organism evidence="2 3">
    <name type="scientific">Photobacterium atrarenae</name>
    <dbReference type="NCBI Taxonomy" id="865757"/>
    <lineage>
        <taxon>Bacteria</taxon>
        <taxon>Pseudomonadati</taxon>
        <taxon>Pseudomonadota</taxon>
        <taxon>Gammaproteobacteria</taxon>
        <taxon>Vibrionales</taxon>
        <taxon>Vibrionaceae</taxon>
        <taxon>Photobacterium</taxon>
    </lineage>
</organism>
<reference evidence="2" key="1">
    <citation type="submission" date="2022-07" db="EMBL/GenBank/DDBJ databases">
        <title>Genome sequencing of Photobacterium atrarenae GJH2-4.</title>
        <authorList>
            <person name="Park S.-J."/>
        </authorList>
    </citation>
    <scope>NUCLEOTIDE SEQUENCE</scope>
    <source>
        <strain evidence="2">GJH2-4</strain>
    </source>
</reference>
<dbReference type="RefSeq" id="WP_255388150.1">
    <property type="nucleotide sequence ID" value="NZ_CP101508.1"/>
</dbReference>
<dbReference type="EMBL" id="CP101508">
    <property type="protein sequence ID" value="UTV26940.1"/>
    <property type="molecule type" value="Genomic_DNA"/>
</dbReference>
<dbReference type="PROSITE" id="PS50075">
    <property type="entry name" value="CARRIER"/>
    <property type="match status" value="1"/>
</dbReference>
<dbReference type="InterPro" id="IPR036736">
    <property type="entry name" value="ACP-like_sf"/>
</dbReference>
<evidence type="ECO:0000313" key="3">
    <source>
        <dbReference type="Proteomes" id="UP001057998"/>
    </source>
</evidence>
<accession>A0ABY5GCK8</accession>
<feature type="domain" description="Carrier" evidence="1">
    <location>
        <begin position="1"/>
        <end position="78"/>
    </location>
</feature>